<dbReference type="PANTHER" id="PTHR23012:SF215">
    <property type="entry name" value="RING_FYVE_PHD ZINC FINGER SUPERFAMILY PROTEIN"/>
    <property type="match status" value="1"/>
</dbReference>
<keyword evidence="3" id="KW-0862">Zinc</keyword>
<proteinExistence type="predicted"/>
<dbReference type="Gene3D" id="3.30.40.10">
    <property type="entry name" value="Zinc/RING finger domain, C3HC4 (zinc finger)"/>
    <property type="match status" value="1"/>
</dbReference>
<evidence type="ECO:0000313" key="7">
    <source>
        <dbReference type="Proteomes" id="UP001633002"/>
    </source>
</evidence>
<dbReference type="Pfam" id="PF12428">
    <property type="entry name" value="DUF3675"/>
    <property type="match status" value="1"/>
</dbReference>
<dbReference type="InterPro" id="IPR011016">
    <property type="entry name" value="Znf_RING-CH"/>
</dbReference>
<keyword evidence="1" id="KW-0479">Metal-binding</keyword>
<dbReference type="SMART" id="SM00744">
    <property type="entry name" value="RINGv"/>
    <property type="match status" value="1"/>
</dbReference>
<evidence type="ECO:0000256" key="3">
    <source>
        <dbReference type="ARBA" id="ARBA00022833"/>
    </source>
</evidence>
<dbReference type="SUPFAM" id="SSF57850">
    <property type="entry name" value="RING/U-box"/>
    <property type="match status" value="1"/>
</dbReference>
<keyword evidence="4" id="KW-0472">Membrane</keyword>
<dbReference type="InterPro" id="IPR022143">
    <property type="entry name" value="DUF3675"/>
</dbReference>
<dbReference type="Proteomes" id="UP001633002">
    <property type="component" value="Unassembled WGS sequence"/>
</dbReference>
<dbReference type="InterPro" id="IPR033275">
    <property type="entry name" value="MARCH-like"/>
</dbReference>
<feature type="domain" description="RING-CH-type" evidence="5">
    <location>
        <begin position="93"/>
        <end position="153"/>
    </location>
</feature>
<evidence type="ECO:0000259" key="5">
    <source>
        <dbReference type="PROSITE" id="PS51292"/>
    </source>
</evidence>
<keyword evidence="7" id="KW-1185">Reference proteome</keyword>
<reference evidence="6 7" key="1">
    <citation type="submission" date="2024-09" db="EMBL/GenBank/DDBJ databases">
        <title>Chromosome-scale assembly of Riccia sorocarpa.</title>
        <authorList>
            <person name="Paukszto L."/>
        </authorList>
    </citation>
    <scope>NUCLEOTIDE SEQUENCE [LARGE SCALE GENOMIC DNA]</scope>
    <source>
        <strain evidence="6">LP-2024</strain>
        <tissue evidence="6">Aerial parts of the thallus</tissue>
    </source>
</reference>
<dbReference type="PANTHER" id="PTHR23012">
    <property type="entry name" value="RING/FYVE/PHD ZINC FINGER DOMAIN-CONTAINING"/>
    <property type="match status" value="1"/>
</dbReference>
<evidence type="ECO:0000313" key="6">
    <source>
        <dbReference type="EMBL" id="KAL3678605.1"/>
    </source>
</evidence>
<evidence type="ECO:0000256" key="2">
    <source>
        <dbReference type="ARBA" id="ARBA00022771"/>
    </source>
</evidence>
<dbReference type="InterPro" id="IPR013083">
    <property type="entry name" value="Znf_RING/FYVE/PHD"/>
</dbReference>
<feature type="transmembrane region" description="Helical" evidence="4">
    <location>
        <begin position="246"/>
        <end position="268"/>
    </location>
</feature>
<keyword evidence="4" id="KW-0812">Transmembrane</keyword>
<dbReference type="Pfam" id="PF12906">
    <property type="entry name" value="RINGv"/>
    <property type="match status" value="1"/>
</dbReference>
<dbReference type="PROSITE" id="PS51292">
    <property type="entry name" value="ZF_RING_CH"/>
    <property type="match status" value="1"/>
</dbReference>
<keyword evidence="4" id="KW-1133">Transmembrane helix</keyword>
<protein>
    <recommendedName>
        <fullName evidence="5">RING-CH-type domain-containing protein</fullName>
    </recommendedName>
</protein>
<feature type="transmembrane region" description="Helical" evidence="4">
    <location>
        <begin position="220"/>
        <end position="240"/>
    </location>
</feature>
<dbReference type="CDD" id="cd16495">
    <property type="entry name" value="RING_CH-C4HC3_MARCH"/>
    <property type="match status" value="1"/>
</dbReference>
<evidence type="ECO:0000256" key="1">
    <source>
        <dbReference type="ARBA" id="ARBA00022723"/>
    </source>
</evidence>
<accession>A0ABD3GKJ0</accession>
<sequence length="317" mass="34114">MNIPEDMEDHVSLDVHRLIAGSAVSSSQDGGSSPRSVSDATPAEHFIAVSCADAPKAADLALQDGYAYKAVPTSDDSLAGLDPEAVGEGASVSSSGEMAECRICQEEDEVENLETPCACSGSVKFAHRKCVQRWCNEKGDTICEICHQPYKSGYEAPPRPRPLDAITPELSGEWGITGSHSLDHINDPRILAMAAAERHFMDADYDEYAAADASGACWRWALLILMTVLLVRQTLWMAAAGTDEDVSTFFSLFLMRAAGFLLPCYIMARAMNTLQRRRQRQEAAMAAAEVAFILQSGQARAVHIAVAPGSAPAHELP</sequence>
<organism evidence="6 7">
    <name type="scientific">Riccia sorocarpa</name>
    <dbReference type="NCBI Taxonomy" id="122646"/>
    <lineage>
        <taxon>Eukaryota</taxon>
        <taxon>Viridiplantae</taxon>
        <taxon>Streptophyta</taxon>
        <taxon>Embryophyta</taxon>
        <taxon>Marchantiophyta</taxon>
        <taxon>Marchantiopsida</taxon>
        <taxon>Marchantiidae</taxon>
        <taxon>Marchantiales</taxon>
        <taxon>Ricciaceae</taxon>
        <taxon>Riccia</taxon>
    </lineage>
</organism>
<evidence type="ECO:0000256" key="4">
    <source>
        <dbReference type="SAM" id="Phobius"/>
    </source>
</evidence>
<comment type="caution">
    <text evidence="6">The sequence shown here is derived from an EMBL/GenBank/DDBJ whole genome shotgun (WGS) entry which is preliminary data.</text>
</comment>
<keyword evidence="2" id="KW-0863">Zinc-finger</keyword>
<dbReference type="GO" id="GO:0008270">
    <property type="term" value="F:zinc ion binding"/>
    <property type="evidence" value="ECO:0007669"/>
    <property type="project" value="UniProtKB-KW"/>
</dbReference>
<dbReference type="EMBL" id="JBJQOH010000007">
    <property type="protein sequence ID" value="KAL3678605.1"/>
    <property type="molecule type" value="Genomic_DNA"/>
</dbReference>
<gene>
    <name evidence="6" type="ORF">R1sor_021561</name>
</gene>
<name>A0ABD3GKJ0_9MARC</name>
<dbReference type="AlphaFoldDB" id="A0ABD3GKJ0"/>